<sequence>MDKGILTSNSVGNDGLRKQTTVSVAPWLLSVAASSTNRHIISKPDITAPAVEILAAYSPVTPPSPMITLDKRSVKYSILSGTSMSCPHAAGAAAYVKSFHPDCMVHECHQEPDAEFAYGAGHIDPVKAVDPGLVYVALKNDYIKFLCNIGWKAKRISIISGDNSTSPKSSKGASIDLNYPSMAVHRSPSTAFVINFPRRVTNVGSANSTYKASVISDSKIKISVKPGVLSFTSLHQEKSFVVTVSGSGLPQDSMASASLIGKASPFLRSTATPQLSGDDNRVMVFQLSVMLVRSSDSTHSSFFQAKSRGNEKKRISGGGGRSNSCLSAVLESMGCSSCNSRTLFEVVIVAVLAAALICPNVDGKPKECNKGWECRGSSYCCGLTISDFFEAYQFENLFSKRNSPVAHAAGFWDYQSFILASTLFQPLGFGTTGGKLMQMMEVAAFLGHVGSQTSCGYGVATGGPLAWGLCYNHEMSPSQSYCNTDYLYPCAPGVEYYGRGALPVYWNYNYGFIGDGLKVDLLNHPEYLEQNATLAFEAAMFKWMSRLKKKQPSAHEVFVGDWEPTKNDTLSKRVPGFGATMNLLYGDQVCGQGDIDQMNTIVSHYKYYLDLMGVPGDQAGCANVTCAEQLAFNPSTTTSSSS</sequence>
<dbReference type="InterPro" id="IPR023346">
    <property type="entry name" value="Lysozyme-like_dom_sf"/>
</dbReference>
<dbReference type="GO" id="GO:0006032">
    <property type="term" value="P:chitin catabolic process"/>
    <property type="evidence" value="ECO:0007669"/>
    <property type="project" value="InterPro"/>
</dbReference>
<keyword evidence="2" id="KW-0378">Hydrolase</keyword>
<dbReference type="GO" id="GO:0006508">
    <property type="term" value="P:proteolysis"/>
    <property type="evidence" value="ECO:0007669"/>
    <property type="project" value="UniProtKB-KW"/>
</dbReference>
<dbReference type="InterPro" id="IPR036852">
    <property type="entry name" value="Peptidase_S8/S53_dom_sf"/>
</dbReference>
<dbReference type="Gene3D" id="3.40.50.200">
    <property type="entry name" value="Peptidase S8/S53 domain"/>
    <property type="match status" value="1"/>
</dbReference>
<comment type="similarity">
    <text evidence="4">Belongs to the peptidase S8 family.</text>
</comment>
<evidence type="ECO:0000256" key="3">
    <source>
        <dbReference type="ARBA" id="ARBA00022825"/>
    </source>
</evidence>
<evidence type="ECO:0008006" key="10">
    <source>
        <dbReference type="Google" id="ProtNLM"/>
    </source>
</evidence>
<evidence type="ECO:0000259" key="5">
    <source>
        <dbReference type="Pfam" id="PF00082"/>
    </source>
</evidence>
<dbReference type="PROSITE" id="PS00138">
    <property type="entry name" value="SUBTILASE_SER"/>
    <property type="match status" value="1"/>
</dbReference>
<dbReference type="OrthoDB" id="206201at2759"/>
<evidence type="ECO:0000313" key="9">
    <source>
        <dbReference type="Proteomes" id="UP001141806"/>
    </source>
</evidence>
<dbReference type="InterPro" id="IPR000726">
    <property type="entry name" value="Glyco_hydro_19_cat"/>
</dbReference>
<evidence type="ECO:0000256" key="4">
    <source>
        <dbReference type="PROSITE-ProRule" id="PRU01240"/>
    </source>
</evidence>
<proteinExistence type="inferred from homology"/>
<keyword evidence="1" id="KW-0645">Protease</keyword>
<dbReference type="Gene3D" id="1.10.530.10">
    <property type="match status" value="1"/>
</dbReference>
<feature type="domain" description="Glycoside hydrolase family 19 catalytic" evidence="6">
    <location>
        <begin position="393"/>
        <end position="617"/>
    </location>
</feature>
<keyword evidence="3" id="KW-0720">Serine protease</keyword>
<reference evidence="8" key="1">
    <citation type="journal article" date="2023" name="Plant J.">
        <title>The genome of the king protea, Protea cynaroides.</title>
        <authorList>
            <person name="Chang J."/>
            <person name="Duong T.A."/>
            <person name="Schoeman C."/>
            <person name="Ma X."/>
            <person name="Roodt D."/>
            <person name="Barker N."/>
            <person name="Li Z."/>
            <person name="Van de Peer Y."/>
            <person name="Mizrachi E."/>
        </authorList>
    </citation>
    <scope>NUCLEOTIDE SEQUENCE</scope>
    <source>
        <tissue evidence="8">Young leaves</tissue>
    </source>
</reference>
<evidence type="ECO:0000313" key="8">
    <source>
        <dbReference type="EMBL" id="KAJ4963300.1"/>
    </source>
</evidence>
<dbReference type="Gene3D" id="2.60.40.2310">
    <property type="match status" value="1"/>
</dbReference>
<dbReference type="GO" id="GO:0004568">
    <property type="term" value="F:chitinase activity"/>
    <property type="evidence" value="ECO:0007669"/>
    <property type="project" value="InterPro"/>
</dbReference>
<dbReference type="Pfam" id="PF00182">
    <property type="entry name" value="Glyco_hydro_19"/>
    <property type="match status" value="1"/>
</dbReference>
<dbReference type="PANTHER" id="PTHR22595:SF96">
    <property type="entry name" value="CHITINASE"/>
    <property type="match status" value="1"/>
</dbReference>
<dbReference type="GO" id="GO:0004252">
    <property type="term" value="F:serine-type endopeptidase activity"/>
    <property type="evidence" value="ECO:0007669"/>
    <property type="project" value="InterPro"/>
</dbReference>
<dbReference type="SUPFAM" id="SSF53955">
    <property type="entry name" value="Lysozyme-like"/>
    <property type="match status" value="1"/>
</dbReference>
<comment type="caution">
    <text evidence="8">The sequence shown here is derived from an EMBL/GenBank/DDBJ whole genome shotgun (WGS) entry which is preliminary data.</text>
</comment>
<feature type="domain" description="Peptidase S8/S53" evidence="5">
    <location>
        <begin position="33"/>
        <end position="106"/>
    </location>
</feature>
<dbReference type="EMBL" id="JAMYWD010000008">
    <property type="protein sequence ID" value="KAJ4963300.1"/>
    <property type="molecule type" value="Genomic_DNA"/>
</dbReference>
<dbReference type="InterPro" id="IPR000209">
    <property type="entry name" value="Peptidase_S8/S53_dom"/>
</dbReference>
<accession>A0A9Q0HCK3</accession>
<dbReference type="GO" id="GO:0016998">
    <property type="term" value="P:cell wall macromolecule catabolic process"/>
    <property type="evidence" value="ECO:0007669"/>
    <property type="project" value="InterPro"/>
</dbReference>
<dbReference type="Proteomes" id="UP001141806">
    <property type="component" value="Unassembled WGS sequence"/>
</dbReference>
<name>A0A9Q0HCK3_9MAGN</name>
<dbReference type="PROSITE" id="PS51892">
    <property type="entry name" value="SUBTILASE"/>
    <property type="match status" value="1"/>
</dbReference>
<keyword evidence="9" id="KW-1185">Reference proteome</keyword>
<feature type="domain" description="Subtilisin-like protease fibronectin type-III" evidence="7">
    <location>
        <begin position="176"/>
        <end position="259"/>
    </location>
</feature>
<dbReference type="PANTHER" id="PTHR22595">
    <property type="entry name" value="CHITINASE-RELATED"/>
    <property type="match status" value="1"/>
</dbReference>
<dbReference type="Gene3D" id="3.30.20.10">
    <property type="entry name" value="Endochitinase, domain 2"/>
    <property type="match status" value="1"/>
</dbReference>
<dbReference type="CDD" id="cd00325">
    <property type="entry name" value="chitinase_GH19"/>
    <property type="match status" value="1"/>
</dbReference>
<dbReference type="SUPFAM" id="SSF52743">
    <property type="entry name" value="Subtilisin-like"/>
    <property type="match status" value="1"/>
</dbReference>
<gene>
    <name evidence="8" type="ORF">NE237_023239</name>
</gene>
<dbReference type="AlphaFoldDB" id="A0A9Q0HCK3"/>
<dbReference type="Pfam" id="PF17766">
    <property type="entry name" value="fn3_6"/>
    <property type="match status" value="1"/>
</dbReference>
<comment type="caution">
    <text evidence="4">Lacks conserved residue(s) required for the propagation of feature annotation.</text>
</comment>
<evidence type="ECO:0000256" key="1">
    <source>
        <dbReference type="ARBA" id="ARBA00022670"/>
    </source>
</evidence>
<organism evidence="8 9">
    <name type="scientific">Protea cynaroides</name>
    <dbReference type="NCBI Taxonomy" id="273540"/>
    <lineage>
        <taxon>Eukaryota</taxon>
        <taxon>Viridiplantae</taxon>
        <taxon>Streptophyta</taxon>
        <taxon>Embryophyta</taxon>
        <taxon>Tracheophyta</taxon>
        <taxon>Spermatophyta</taxon>
        <taxon>Magnoliopsida</taxon>
        <taxon>Proteales</taxon>
        <taxon>Proteaceae</taxon>
        <taxon>Protea</taxon>
    </lineage>
</organism>
<evidence type="ECO:0000259" key="6">
    <source>
        <dbReference type="Pfam" id="PF00182"/>
    </source>
</evidence>
<evidence type="ECO:0000256" key="2">
    <source>
        <dbReference type="ARBA" id="ARBA00022801"/>
    </source>
</evidence>
<dbReference type="InterPro" id="IPR041469">
    <property type="entry name" value="Subtilisin-like_FN3"/>
</dbReference>
<evidence type="ECO:0000259" key="7">
    <source>
        <dbReference type="Pfam" id="PF17766"/>
    </source>
</evidence>
<dbReference type="InterPro" id="IPR023828">
    <property type="entry name" value="Peptidase_S8_Ser-AS"/>
</dbReference>
<protein>
    <recommendedName>
        <fullName evidence="10">Chitinase</fullName>
    </recommendedName>
</protein>
<dbReference type="Pfam" id="PF00082">
    <property type="entry name" value="Peptidase_S8"/>
    <property type="match status" value="1"/>
</dbReference>